<evidence type="ECO:0000313" key="5">
    <source>
        <dbReference type="Proteomes" id="UP000825890"/>
    </source>
</evidence>
<dbReference type="InterPro" id="IPR000172">
    <property type="entry name" value="GMC_OxRdtase_N"/>
</dbReference>
<evidence type="ECO:0000256" key="1">
    <source>
        <dbReference type="ARBA" id="ARBA00010790"/>
    </source>
</evidence>
<dbReference type="AlphaFoldDB" id="A0A9P3F9E2"/>
<comment type="similarity">
    <text evidence="1">Belongs to the GMC oxidoreductase family.</text>
</comment>
<protein>
    <recommendedName>
        <fullName evidence="3">Glucose-methanol-choline oxidoreductase N-terminal domain-containing protein</fullName>
    </recommendedName>
</protein>
<dbReference type="PANTHER" id="PTHR11552">
    <property type="entry name" value="GLUCOSE-METHANOL-CHOLINE GMC OXIDOREDUCTASE"/>
    <property type="match status" value="1"/>
</dbReference>
<feature type="chain" id="PRO_5040148511" description="Glucose-methanol-choline oxidoreductase N-terminal domain-containing protein" evidence="2">
    <location>
        <begin position="24"/>
        <end position="643"/>
    </location>
</feature>
<dbReference type="Proteomes" id="UP000825890">
    <property type="component" value="Unassembled WGS sequence"/>
</dbReference>
<dbReference type="Gene3D" id="3.50.50.60">
    <property type="entry name" value="FAD/NAD(P)-binding domain"/>
    <property type="match status" value="1"/>
</dbReference>
<dbReference type="InterPro" id="IPR007867">
    <property type="entry name" value="GMC_OxRtase_C"/>
</dbReference>
<dbReference type="InterPro" id="IPR036188">
    <property type="entry name" value="FAD/NAD-bd_sf"/>
</dbReference>
<feature type="domain" description="Glucose-methanol-choline oxidoreductase N-terminal" evidence="3">
    <location>
        <begin position="359"/>
        <end position="373"/>
    </location>
</feature>
<evidence type="ECO:0000256" key="2">
    <source>
        <dbReference type="SAM" id="SignalP"/>
    </source>
</evidence>
<sequence length="643" mass="70179">MILPTVRSCATLLAGISIAAASAQPRRSANLTQEYDYIVIGSGPGGGPLAANLAISGQSVLLLEAGGDSSTDVLEQIPILSARAAEYPPHSWAFFVEHYQDENQARRDPKYAYMTNNGSYYVGLDPPADAEPVGILYPRGATLGGSSQVNAMNFAWAPDNEWDYIANLTGDDTWNHRNMRRHFISLENCTYVPLGTAGHGFDGYLEASRSDARSALLSPNSAAYVAAMFREAEGIELEGTEVERMVELMQRDLNRLDEDRYQTPLIFALPVAVDTTTGSRSSIAAYINGVVEAGYPLTLSLHSLATKILFDETGHKPTAAGVEYMVGEALYSADVRYNAENAGEIKTARARKEVIVAGGTFNTPQILKLSGIGPREELERLEIPVVVDLPAVGNFMQDNYEAPVHISAEQPWTTYSPWANCSLAFITSDPCFVEWEASGSGPYAGAYGTFFLTWKSSVSWDDDADLFWLSIAGYGNHGFYPGSSSRQPIPNDWTTSIVRMQTANPSGTIRLRSKNPRQAPDIQFNFFAENAETDLRAIAEGIELTLRGYDRVGIPWTQISPDPAIDVEQAIMDESFSHHATSTCRIGPVGDRNYCVDSKFRVNGVDRLRVVDASVFPRVPGAFPNGPTFTISQKAFEVILEAV</sequence>
<dbReference type="SUPFAM" id="SSF54373">
    <property type="entry name" value="FAD-linked reductases, C-terminal domain"/>
    <property type="match status" value="1"/>
</dbReference>
<gene>
    <name evidence="4" type="ORF">CKM354_000219400</name>
</gene>
<dbReference type="PIRSF" id="PIRSF000137">
    <property type="entry name" value="Alcohol_oxidase"/>
    <property type="match status" value="1"/>
</dbReference>
<dbReference type="PROSITE" id="PS00624">
    <property type="entry name" value="GMC_OXRED_2"/>
    <property type="match status" value="1"/>
</dbReference>
<keyword evidence="5" id="KW-1185">Reference proteome</keyword>
<dbReference type="Pfam" id="PF00732">
    <property type="entry name" value="GMC_oxred_N"/>
    <property type="match status" value="1"/>
</dbReference>
<evidence type="ECO:0000259" key="3">
    <source>
        <dbReference type="PROSITE" id="PS00624"/>
    </source>
</evidence>
<comment type="caution">
    <text evidence="4">The sequence shown here is derived from an EMBL/GenBank/DDBJ whole genome shotgun (WGS) entry which is preliminary data.</text>
</comment>
<name>A0A9P3F9E2_9PEZI</name>
<organism evidence="4 5">
    <name type="scientific">Cercospora kikuchii</name>
    <dbReference type="NCBI Taxonomy" id="84275"/>
    <lineage>
        <taxon>Eukaryota</taxon>
        <taxon>Fungi</taxon>
        <taxon>Dikarya</taxon>
        <taxon>Ascomycota</taxon>
        <taxon>Pezizomycotina</taxon>
        <taxon>Dothideomycetes</taxon>
        <taxon>Dothideomycetidae</taxon>
        <taxon>Mycosphaerellales</taxon>
        <taxon>Mycosphaerellaceae</taxon>
        <taxon>Cercospora</taxon>
    </lineage>
</organism>
<dbReference type="RefSeq" id="XP_044653280.1">
    <property type="nucleotide sequence ID" value="XM_044797345.1"/>
</dbReference>
<dbReference type="GO" id="GO:0050660">
    <property type="term" value="F:flavin adenine dinucleotide binding"/>
    <property type="evidence" value="ECO:0007669"/>
    <property type="project" value="InterPro"/>
</dbReference>
<reference evidence="4 5" key="1">
    <citation type="submission" date="2021-01" db="EMBL/GenBank/DDBJ databases">
        <title>Cercospora kikuchii MAFF 305040 whole genome shotgun sequence.</title>
        <authorList>
            <person name="Kashiwa T."/>
            <person name="Suzuki T."/>
        </authorList>
    </citation>
    <scope>NUCLEOTIDE SEQUENCE [LARGE SCALE GENOMIC DNA]</scope>
    <source>
        <strain evidence="4 5">MAFF 305040</strain>
    </source>
</reference>
<dbReference type="PANTHER" id="PTHR11552:SF80">
    <property type="entry name" value="GMC OXIDOREDUCTASE"/>
    <property type="match status" value="1"/>
</dbReference>
<dbReference type="OrthoDB" id="269227at2759"/>
<dbReference type="InterPro" id="IPR012132">
    <property type="entry name" value="GMC_OxRdtase"/>
</dbReference>
<dbReference type="Gene3D" id="3.30.560.10">
    <property type="entry name" value="Glucose Oxidase, domain 3"/>
    <property type="match status" value="1"/>
</dbReference>
<accession>A0A9P3F9E2</accession>
<dbReference type="EMBL" id="BOLY01000001">
    <property type="protein sequence ID" value="GIZ38793.1"/>
    <property type="molecule type" value="Genomic_DNA"/>
</dbReference>
<dbReference type="SUPFAM" id="SSF51905">
    <property type="entry name" value="FAD/NAD(P)-binding domain"/>
    <property type="match status" value="1"/>
</dbReference>
<proteinExistence type="inferred from homology"/>
<dbReference type="GeneID" id="68287769"/>
<dbReference type="GO" id="GO:0016614">
    <property type="term" value="F:oxidoreductase activity, acting on CH-OH group of donors"/>
    <property type="evidence" value="ECO:0007669"/>
    <property type="project" value="InterPro"/>
</dbReference>
<evidence type="ECO:0000313" key="4">
    <source>
        <dbReference type="EMBL" id="GIZ38793.1"/>
    </source>
</evidence>
<keyword evidence="2" id="KW-0732">Signal</keyword>
<feature type="signal peptide" evidence="2">
    <location>
        <begin position="1"/>
        <end position="23"/>
    </location>
</feature>
<dbReference type="Pfam" id="PF05199">
    <property type="entry name" value="GMC_oxred_C"/>
    <property type="match status" value="1"/>
</dbReference>